<sequence>MSNLVFARNGQALTSSVIIAENTGNTHKAIIQLVRGYLNDFETFGRVGFEIQPFETNGGIQKREIAILNEQQATLLVTYCKNTETVRKFKVALVKAFYEDLDILTQRGFGKDV</sequence>
<reference evidence="1" key="1">
    <citation type="journal article" date="2021" name="Proc. Natl. Acad. Sci. U.S.A.">
        <title>A Catalog of Tens of Thousands of Viruses from Human Metagenomes Reveals Hidden Associations with Chronic Diseases.</title>
        <authorList>
            <person name="Tisza M.J."/>
            <person name="Buck C.B."/>
        </authorList>
    </citation>
    <scope>NUCLEOTIDE SEQUENCE</scope>
    <source>
        <strain evidence="1">CteBs22</strain>
    </source>
</reference>
<protein>
    <submittedName>
        <fullName evidence="1">Regulatory protein</fullName>
    </submittedName>
</protein>
<accession>A0A8S5R072</accession>
<dbReference type="Pfam" id="PF09669">
    <property type="entry name" value="Phage_pRha"/>
    <property type="match status" value="1"/>
</dbReference>
<dbReference type="EMBL" id="BK015784">
    <property type="protein sequence ID" value="DAE24752.1"/>
    <property type="molecule type" value="Genomic_DNA"/>
</dbReference>
<name>A0A8S5R072_9CAUD</name>
<proteinExistence type="predicted"/>
<evidence type="ECO:0000313" key="1">
    <source>
        <dbReference type="EMBL" id="DAE24752.1"/>
    </source>
</evidence>
<dbReference type="InterPro" id="IPR014054">
    <property type="entry name" value="Phage_regulatory_Rha"/>
</dbReference>
<organism evidence="1">
    <name type="scientific">Myoviridae sp. cteBs22</name>
    <dbReference type="NCBI Taxonomy" id="2826675"/>
    <lineage>
        <taxon>Viruses</taxon>
        <taxon>Duplodnaviria</taxon>
        <taxon>Heunggongvirae</taxon>
        <taxon>Uroviricota</taxon>
        <taxon>Caudoviricetes</taxon>
    </lineage>
</organism>